<keyword evidence="2" id="KW-1185">Reference proteome</keyword>
<protein>
    <submittedName>
        <fullName evidence="1">Uncharacterized protein</fullName>
    </submittedName>
</protein>
<evidence type="ECO:0000313" key="1">
    <source>
        <dbReference type="EMBL" id="CAG2062515.1"/>
    </source>
</evidence>
<name>A0ABN7P725_TIMPD</name>
<dbReference type="Proteomes" id="UP001153148">
    <property type="component" value="Unassembled WGS sequence"/>
</dbReference>
<sequence>MSFLDKHLNSAISRLVGPYEAKNDDLYYHYERVQSDAENKPILENTLLNVPTLKFISKRSVDPENSTSFSDKHVTINRSNLNNDIISPSNSSSPNVTVIESTSSPNKTSILLDANITVQSSDNLSNMTETHVDTTSSLNLDPQNVTLNASESRNNVSLASDKISIINTNTTATIPLLQKNDSIVEEDDAKDFLDRFMENVNNNTLSQNNITKTEEDHHQYYNSSFLVSQAVGEMFWVNMTNRNDVYVNDMLSTSYRRAV</sequence>
<dbReference type="EMBL" id="CAJPIN010020749">
    <property type="protein sequence ID" value="CAG2062515.1"/>
    <property type="molecule type" value="Genomic_DNA"/>
</dbReference>
<comment type="caution">
    <text evidence="1">The sequence shown here is derived from an EMBL/GenBank/DDBJ whole genome shotgun (WGS) entry which is preliminary data.</text>
</comment>
<feature type="non-terminal residue" evidence="1">
    <location>
        <position position="259"/>
    </location>
</feature>
<reference evidence="1" key="1">
    <citation type="submission" date="2021-03" db="EMBL/GenBank/DDBJ databases">
        <authorList>
            <person name="Tran Van P."/>
        </authorList>
    </citation>
    <scope>NUCLEOTIDE SEQUENCE</scope>
</reference>
<organism evidence="1 2">
    <name type="scientific">Timema podura</name>
    <name type="common">Walking stick</name>
    <dbReference type="NCBI Taxonomy" id="61482"/>
    <lineage>
        <taxon>Eukaryota</taxon>
        <taxon>Metazoa</taxon>
        <taxon>Ecdysozoa</taxon>
        <taxon>Arthropoda</taxon>
        <taxon>Hexapoda</taxon>
        <taxon>Insecta</taxon>
        <taxon>Pterygota</taxon>
        <taxon>Neoptera</taxon>
        <taxon>Polyneoptera</taxon>
        <taxon>Phasmatodea</taxon>
        <taxon>Timematodea</taxon>
        <taxon>Timematoidea</taxon>
        <taxon>Timematidae</taxon>
        <taxon>Timema</taxon>
    </lineage>
</organism>
<gene>
    <name evidence="1" type="ORF">TPAB3V08_LOCUS9466</name>
</gene>
<proteinExistence type="predicted"/>
<evidence type="ECO:0000313" key="2">
    <source>
        <dbReference type="Proteomes" id="UP001153148"/>
    </source>
</evidence>
<accession>A0ABN7P725</accession>